<dbReference type="InterPro" id="IPR005835">
    <property type="entry name" value="NTP_transferase_dom"/>
</dbReference>
<feature type="domain" description="Nucleotidyl transferase" evidence="1">
    <location>
        <begin position="7"/>
        <end position="140"/>
    </location>
</feature>
<dbReference type="EMBL" id="DVJN01000166">
    <property type="protein sequence ID" value="HIS93001.1"/>
    <property type="molecule type" value="Genomic_DNA"/>
</dbReference>
<dbReference type="Proteomes" id="UP000824140">
    <property type="component" value="Unassembled WGS sequence"/>
</dbReference>
<name>A0A9D1G0R4_9FIRM</name>
<protein>
    <submittedName>
        <fullName evidence="2">Nucleotidyltransferase</fullName>
    </submittedName>
</protein>
<evidence type="ECO:0000313" key="2">
    <source>
        <dbReference type="EMBL" id="HIS93001.1"/>
    </source>
</evidence>
<dbReference type="SUPFAM" id="SSF53448">
    <property type="entry name" value="Nucleotide-diphospho-sugar transferases"/>
    <property type="match status" value="1"/>
</dbReference>
<reference evidence="2" key="2">
    <citation type="journal article" date="2021" name="PeerJ">
        <title>Extensive microbial diversity within the chicken gut microbiome revealed by metagenomics and culture.</title>
        <authorList>
            <person name="Gilroy R."/>
            <person name="Ravi A."/>
            <person name="Getino M."/>
            <person name="Pursley I."/>
            <person name="Horton D.L."/>
            <person name="Alikhan N.F."/>
            <person name="Baker D."/>
            <person name="Gharbi K."/>
            <person name="Hall N."/>
            <person name="Watson M."/>
            <person name="Adriaenssens E.M."/>
            <person name="Foster-Nyarko E."/>
            <person name="Jarju S."/>
            <person name="Secka A."/>
            <person name="Antonio M."/>
            <person name="Oren A."/>
            <person name="Chaudhuri R.R."/>
            <person name="La Ragione R."/>
            <person name="Hildebrand F."/>
            <person name="Pallen M.J."/>
        </authorList>
    </citation>
    <scope>NUCLEOTIDE SEQUENCE</scope>
    <source>
        <strain evidence="2">13766</strain>
    </source>
</reference>
<organism evidence="2 3">
    <name type="scientific">Candidatus Alectryocaccomicrobium excrementavium</name>
    <dbReference type="NCBI Taxonomy" id="2840668"/>
    <lineage>
        <taxon>Bacteria</taxon>
        <taxon>Bacillati</taxon>
        <taxon>Bacillota</taxon>
        <taxon>Clostridia</taxon>
        <taxon>Candidatus Alectryocaccomicrobium</taxon>
    </lineage>
</organism>
<evidence type="ECO:0000259" key="1">
    <source>
        <dbReference type="Pfam" id="PF00483"/>
    </source>
</evidence>
<accession>A0A9D1G0R4</accession>
<comment type="caution">
    <text evidence="2">The sequence shown here is derived from an EMBL/GenBank/DDBJ whole genome shotgun (WGS) entry which is preliminary data.</text>
</comment>
<reference evidence="2" key="1">
    <citation type="submission" date="2020-10" db="EMBL/GenBank/DDBJ databases">
        <authorList>
            <person name="Gilroy R."/>
        </authorList>
    </citation>
    <scope>NUCLEOTIDE SEQUENCE</scope>
    <source>
        <strain evidence="2">13766</strain>
    </source>
</reference>
<dbReference type="InterPro" id="IPR029044">
    <property type="entry name" value="Nucleotide-diphossugar_trans"/>
</dbReference>
<dbReference type="AlphaFoldDB" id="A0A9D1G0R4"/>
<dbReference type="Gene3D" id="3.90.550.10">
    <property type="entry name" value="Spore Coat Polysaccharide Biosynthesis Protein SpsA, Chain A"/>
    <property type="match status" value="1"/>
</dbReference>
<dbReference type="Pfam" id="PF00483">
    <property type="entry name" value="NTP_transferase"/>
    <property type="match status" value="1"/>
</dbReference>
<proteinExistence type="predicted"/>
<evidence type="ECO:0000313" key="3">
    <source>
        <dbReference type="Proteomes" id="UP000824140"/>
    </source>
</evidence>
<sequence length="308" mass="33983">MTKPVLIIMAAGVGSRFGGGGLKQVAPVDDAGHIMMDYTIFDAARAGFETVILVIKPGMEKDFEETIGKRVRGHVELKYAFQTMDAFWPQGLAMPAERAKPWGTAHATLCARPLVNGPFSAVNADDYYGVEGFKLVYDFLLHHGPAEHCMAGYRVENTLTDNGTVARGVCAANEEGYLTEIVERTSIERKADGRIVFTEAGKDTVLPEGTIVSLNLWGFGASMMDELEARFEPFLRANLPTNPLKCEYFLPYVPDCLIHEGKGSVKVLKSHDRWYGMTYREDLPIVREALSRLTAGGLYPKGLWQAGR</sequence>
<gene>
    <name evidence="2" type="ORF">IAA84_08315</name>
</gene>